<feature type="region of interest" description="Disordered" evidence="1">
    <location>
        <begin position="40"/>
        <end position="89"/>
    </location>
</feature>
<feature type="compositionally biased region" description="Pro residues" evidence="1">
    <location>
        <begin position="63"/>
        <end position="81"/>
    </location>
</feature>
<organism evidence="3">
    <name type="scientific">Prymnesium polylepis</name>
    <dbReference type="NCBI Taxonomy" id="72548"/>
    <lineage>
        <taxon>Eukaryota</taxon>
        <taxon>Haptista</taxon>
        <taxon>Haptophyta</taxon>
        <taxon>Prymnesiophyceae</taxon>
        <taxon>Prymnesiales</taxon>
        <taxon>Prymnesiaceae</taxon>
        <taxon>Prymnesium</taxon>
    </lineage>
</organism>
<proteinExistence type="predicted"/>
<feature type="domain" description="SAM" evidence="2">
    <location>
        <begin position="153"/>
        <end position="221"/>
    </location>
</feature>
<evidence type="ECO:0000259" key="2">
    <source>
        <dbReference type="PROSITE" id="PS50105"/>
    </source>
</evidence>
<dbReference type="PROSITE" id="PS50105">
    <property type="entry name" value="SAM_DOMAIN"/>
    <property type="match status" value="1"/>
</dbReference>
<feature type="region of interest" description="Disordered" evidence="1">
    <location>
        <begin position="1"/>
        <end position="22"/>
    </location>
</feature>
<dbReference type="Gene3D" id="1.10.150.50">
    <property type="entry name" value="Transcription Factor, Ets-1"/>
    <property type="match status" value="1"/>
</dbReference>
<sequence length="221" mass="23698">MSGMKPKPARAPAPPQPAIDPMNTERLRAIAAEEAAKYDTSDMLDEMNDPLAVNARPVKKPMAAPPPPPVPSLPDPPPVPTRPADLVATSDPKLSEMLQKDADYNAAFKREVERMVQEKMLAEQLEKNATPAVPAAQLAAEGAEKPPVTVSKDKFADAAALLASVSLPQYAAQFEEEAMDPATLIEVLDQQGKPALDEALKELGIKSMGHRLKIVNAMLVL</sequence>
<dbReference type="InterPro" id="IPR013761">
    <property type="entry name" value="SAM/pointed_sf"/>
</dbReference>
<name>A0A7S4HCB2_9EUKA</name>
<protein>
    <recommendedName>
        <fullName evidence="2">SAM domain-containing protein</fullName>
    </recommendedName>
</protein>
<accession>A0A7S4HCB2</accession>
<dbReference type="AlphaFoldDB" id="A0A7S4HCB2"/>
<dbReference type="SUPFAM" id="SSF47769">
    <property type="entry name" value="SAM/Pointed domain"/>
    <property type="match status" value="1"/>
</dbReference>
<dbReference type="InterPro" id="IPR001660">
    <property type="entry name" value="SAM"/>
</dbReference>
<feature type="compositionally biased region" description="Pro residues" evidence="1">
    <location>
        <begin position="9"/>
        <end position="18"/>
    </location>
</feature>
<gene>
    <name evidence="3" type="ORF">CPOL0286_LOCUS237</name>
</gene>
<evidence type="ECO:0000256" key="1">
    <source>
        <dbReference type="SAM" id="MobiDB-lite"/>
    </source>
</evidence>
<dbReference type="Pfam" id="PF00536">
    <property type="entry name" value="SAM_1"/>
    <property type="match status" value="1"/>
</dbReference>
<reference evidence="3" key="1">
    <citation type="submission" date="2021-01" db="EMBL/GenBank/DDBJ databases">
        <authorList>
            <person name="Corre E."/>
            <person name="Pelletier E."/>
            <person name="Niang G."/>
            <person name="Scheremetjew M."/>
            <person name="Finn R."/>
            <person name="Kale V."/>
            <person name="Holt S."/>
            <person name="Cochrane G."/>
            <person name="Meng A."/>
            <person name="Brown T."/>
            <person name="Cohen L."/>
        </authorList>
    </citation>
    <scope>NUCLEOTIDE SEQUENCE</scope>
    <source>
        <strain evidence="3">UIO037</strain>
    </source>
</reference>
<evidence type="ECO:0000313" key="3">
    <source>
        <dbReference type="EMBL" id="CAE2194887.1"/>
    </source>
</evidence>
<dbReference type="EMBL" id="HBKO01000405">
    <property type="protein sequence ID" value="CAE2194887.1"/>
    <property type="molecule type" value="Transcribed_RNA"/>
</dbReference>